<protein>
    <submittedName>
        <fullName evidence="4">Complex I intermediate-associated protein 30 (CIA30)</fullName>
    </submittedName>
</protein>
<feature type="domain" description="NADH:ubiquinone oxidoreductase intermediate-associated protein 30" evidence="3">
    <location>
        <begin position="52"/>
        <end position="187"/>
    </location>
</feature>
<evidence type="ECO:0000313" key="4">
    <source>
        <dbReference type="EMBL" id="CAA6828072.1"/>
    </source>
</evidence>
<comment type="similarity">
    <text evidence="1">Belongs to the CIA30 family.</text>
</comment>
<sequence>MSLLIRCLLLFAFATPVSLMAEQASVKKESTKQEGVIDDLSREDAQSSLGGKWRMLSDQVMGGVSIGKMVLTEQGGRRCLQLQGLVSTENDGGFLQLVLDLNQGKAFDASSFRGVEIDVLGNGDDYELHLRTLGLWFPWQAYRASFTATSQWKTVTLPFTKFMAYKTSKRLNTAKFKRVGLVAIGKNYQADICLGAIRFYK</sequence>
<dbReference type="Gene3D" id="2.60.120.430">
    <property type="entry name" value="Galactose-binding lectin"/>
    <property type="match status" value="1"/>
</dbReference>
<dbReference type="SUPFAM" id="SSF49785">
    <property type="entry name" value="Galactose-binding domain-like"/>
    <property type="match status" value="1"/>
</dbReference>
<dbReference type="EMBL" id="CACVAY010000146">
    <property type="protein sequence ID" value="CAA6828072.1"/>
    <property type="molecule type" value="Genomic_DNA"/>
</dbReference>
<dbReference type="PANTHER" id="PTHR13194">
    <property type="entry name" value="COMPLEX I INTERMEDIATE-ASSOCIATED PROTEIN 30"/>
    <property type="match status" value="1"/>
</dbReference>
<evidence type="ECO:0000256" key="1">
    <source>
        <dbReference type="ARBA" id="ARBA00007884"/>
    </source>
</evidence>
<feature type="signal peptide" evidence="2">
    <location>
        <begin position="1"/>
        <end position="21"/>
    </location>
</feature>
<organism evidence="4">
    <name type="scientific">uncultured Thiotrichaceae bacterium</name>
    <dbReference type="NCBI Taxonomy" id="298394"/>
    <lineage>
        <taxon>Bacteria</taxon>
        <taxon>Pseudomonadati</taxon>
        <taxon>Pseudomonadota</taxon>
        <taxon>Gammaproteobacteria</taxon>
        <taxon>Thiotrichales</taxon>
        <taxon>Thiotrichaceae</taxon>
        <taxon>environmental samples</taxon>
    </lineage>
</organism>
<accession>A0A6S6UHP6</accession>
<dbReference type="AlphaFoldDB" id="A0A6S6UHP6"/>
<keyword evidence="2" id="KW-0732">Signal</keyword>
<name>A0A6S6UHP6_9GAMM</name>
<evidence type="ECO:0000259" key="3">
    <source>
        <dbReference type="Pfam" id="PF08547"/>
    </source>
</evidence>
<reference evidence="4" key="1">
    <citation type="submission" date="2020-01" db="EMBL/GenBank/DDBJ databases">
        <authorList>
            <person name="Meier V. D."/>
            <person name="Meier V D."/>
        </authorList>
    </citation>
    <scope>NUCLEOTIDE SEQUENCE</scope>
    <source>
        <strain evidence="4">HLG_WM_MAG_07</strain>
    </source>
</reference>
<dbReference type="Pfam" id="PF08547">
    <property type="entry name" value="CIA30"/>
    <property type="match status" value="1"/>
</dbReference>
<dbReference type="PANTHER" id="PTHR13194:SF19">
    <property type="entry name" value="NAD(P)-BINDING ROSSMANN-FOLD SUPERFAMILY PROTEIN"/>
    <property type="match status" value="1"/>
</dbReference>
<gene>
    <name evidence="4" type="ORF">HELGO_WM8841</name>
</gene>
<feature type="chain" id="PRO_5027739975" evidence="2">
    <location>
        <begin position="22"/>
        <end position="201"/>
    </location>
</feature>
<dbReference type="InterPro" id="IPR039131">
    <property type="entry name" value="NDUFAF1"/>
</dbReference>
<dbReference type="InterPro" id="IPR008979">
    <property type="entry name" value="Galactose-bd-like_sf"/>
</dbReference>
<proteinExistence type="inferred from homology"/>
<evidence type="ECO:0000256" key="2">
    <source>
        <dbReference type="SAM" id="SignalP"/>
    </source>
</evidence>
<dbReference type="InterPro" id="IPR013857">
    <property type="entry name" value="NADH-UbQ_OxRdtase-assoc_prot30"/>
</dbReference>